<sequence>MKSSGINTIFTAAITSVYQLVFSSKTKCAGISYLGLDQPETAQKLFIGCLGKITKNTNQTSYNYHNYSASLFHNQIVAEYKDISLNAVWNKTGILTFILGYFICYKSPMIMEKLYEFHLKETLEDQLASNISKLDVTKK</sequence>
<keyword evidence="2" id="KW-1185">Reference proteome</keyword>
<proteinExistence type="predicted"/>
<accession>A0A9N8V6F0</accession>
<dbReference type="AlphaFoldDB" id="A0A9N8V6F0"/>
<gene>
    <name evidence="1" type="ORF">DEBURN_LOCUS1338</name>
</gene>
<evidence type="ECO:0000313" key="2">
    <source>
        <dbReference type="Proteomes" id="UP000789706"/>
    </source>
</evidence>
<dbReference type="EMBL" id="CAJVPK010000058">
    <property type="protein sequence ID" value="CAG8439705.1"/>
    <property type="molecule type" value="Genomic_DNA"/>
</dbReference>
<protein>
    <submittedName>
        <fullName evidence="1">6489_t:CDS:1</fullName>
    </submittedName>
</protein>
<organism evidence="1 2">
    <name type="scientific">Diversispora eburnea</name>
    <dbReference type="NCBI Taxonomy" id="1213867"/>
    <lineage>
        <taxon>Eukaryota</taxon>
        <taxon>Fungi</taxon>
        <taxon>Fungi incertae sedis</taxon>
        <taxon>Mucoromycota</taxon>
        <taxon>Glomeromycotina</taxon>
        <taxon>Glomeromycetes</taxon>
        <taxon>Diversisporales</taxon>
        <taxon>Diversisporaceae</taxon>
        <taxon>Diversispora</taxon>
    </lineage>
</organism>
<reference evidence="1" key="1">
    <citation type="submission" date="2021-06" db="EMBL/GenBank/DDBJ databases">
        <authorList>
            <person name="Kallberg Y."/>
            <person name="Tangrot J."/>
            <person name="Rosling A."/>
        </authorList>
    </citation>
    <scope>NUCLEOTIDE SEQUENCE</scope>
    <source>
        <strain evidence="1">AZ414A</strain>
    </source>
</reference>
<evidence type="ECO:0000313" key="1">
    <source>
        <dbReference type="EMBL" id="CAG8439705.1"/>
    </source>
</evidence>
<name>A0A9N8V6F0_9GLOM</name>
<dbReference type="Proteomes" id="UP000789706">
    <property type="component" value="Unassembled WGS sequence"/>
</dbReference>
<dbReference type="OrthoDB" id="2437917at2759"/>
<comment type="caution">
    <text evidence="1">The sequence shown here is derived from an EMBL/GenBank/DDBJ whole genome shotgun (WGS) entry which is preliminary data.</text>
</comment>